<dbReference type="InterPro" id="IPR011008">
    <property type="entry name" value="Dimeric_a/b-barrel"/>
</dbReference>
<dbReference type="InterPro" id="IPR026029">
    <property type="entry name" value="MLI_dom"/>
</dbReference>
<dbReference type="AlphaFoldDB" id="A0A4Q8LED8"/>
<comment type="catalytic activity">
    <reaction evidence="1 9">
        <text>(S)-muconolactone = (4,5-dihydro-5-oxofuran-2-yl)-acetate</text>
        <dbReference type="Rhea" id="RHEA:12348"/>
        <dbReference type="ChEBI" id="CHEBI:58425"/>
        <dbReference type="ChEBI" id="CHEBI:58736"/>
        <dbReference type="EC" id="5.3.3.4"/>
    </reaction>
</comment>
<dbReference type="EMBL" id="SHMC01000002">
    <property type="protein sequence ID" value="TAA26950.1"/>
    <property type="molecule type" value="Genomic_DNA"/>
</dbReference>
<dbReference type="UniPathway" id="UPA00157">
    <property type="reaction ID" value="UER00260"/>
</dbReference>
<dbReference type="RefSeq" id="WP_130550802.1">
    <property type="nucleotide sequence ID" value="NZ_SHMC01000002.1"/>
</dbReference>
<dbReference type="PIRSF" id="PIRSF001486">
    <property type="entry name" value="CatC"/>
    <property type="match status" value="1"/>
</dbReference>
<dbReference type="Pfam" id="PF02426">
    <property type="entry name" value="MIase"/>
    <property type="match status" value="1"/>
</dbReference>
<evidence type="ECO:0000256" key="5">
    <source>
        <dbReference type="ARBA" id="ARBA00012070"/>
    </source>
</evidence>
<dbReference type="Proteomes" id="UP000292627">
    <property type="component" value="Unassembled WGS sequence"/>
</dbReference>
<accession>A0A4Q8LED8</accession>
<gene>
    <name evidence="11" type="primary">catC</name>
    <name evidence="11" type="ORF">EA660_07010</name>
</gene>
<dbReference type="SUPFAM" id="SSF54909">
    <property type="entry name" value="Dimeric alpha+beta barrel"/>
    <property type="match status" value="1"/>
</dbReference>
<evidence type="ECO:0000256" key="2">
    <source>
        <dbReference type="ARBA" id="ARBA00005193"/>
    </source>
</evidence>
<comment type="pathway">
    <text evidence="2 9">Aromatic compound metabolism; beta-ketoadipate pathway; 5-oxo-4,5-dihydro-2-furylacetate from catechol: step 3/3.</text>
</comment>
<evidence type="ECO:0000313" key="12">
    <source>
        <dbReference type="Proteomes" id="UP000292627"/>
    </source>
</evidence>
<dbReference type="Gene3D" id="3.30.70.1060">
    <property type="entry name" value="Dimeric alpha+beta barrel"/>
    <property type="match status" value="1"/>
</dbReference>
<evidence type="ECO:0000256" key="9">
    <source>
        <dbReference type="PIRNR" id="PIRNR001486"/>
    </source>
</evidence>
<comment type="subunit">
    <text evidence="4">Homodecamer.</text>
</comment>
<name>A0A4Q8LED8_9GAMM</name>
<evidence type="ECO:0000256" key="6">
    <source>
        <dbReference type="ARBA" id="ARBA00022797"/>
    </source>
</evidence>
<comment type="similarity">
    <text evidence="3 9">Belongs to the muconolactone Delta-isomerase family.</text>
</comment>
<organism evidence="11 12">
    <name type="scientific">Pseudoxanthomonas winnipegensis</name>
    <dbReference type="NCBI Taxonomy" id="2480810"/>
    <lineage>
        <taxon>Bacteria</taxon>
        <taxon>Pseudomonadati</taxon>
        <taxon>Pseudomonadota</taxon>
        <taxon>Gammaproteobacteria</taxon>
        <taxon>Lysobacterales</taxon>
        <taxon>Lysobacteraceae</taxon>
        <taxon>Pseudoxanthomonas</taxon>
    </lineage>
</organism>
<evidence type="ECO:0000256" key="7">
    <source>
        <dbReference type="ARBA" id="ARBA00023235"/>
    </source>
</evidence>
<evidence type="ECO:0000256" key="1">
    <source>
        <dbReference type="ARBA" id="ARBA00001739"/>
    </source>
</evidence>
<evidence type="ECO:0000256" key="4">
    <source>
        <dbReference type="ARBA" id="ARBA00011365"/>
    </source>
</evidence>
<evidence type="ECO:0000259" key="10">
    <source>
        <dbReference type="Pfam" id="PF02426"/>
    </source>
</evidence>
<reference evidence="11 12" key="1">
    <citation type="submission" date="2019-02" db="EMBL/GenBank/DDBJ databases">
        <title>WGS of Pseudoxanthomonas species novum from clinical isolates.</title>
        <authorList>
            <person name="Bernier A.-M."/>
            <person name="Bernard K."/>
            <person name="Vachon A."/>
        </authorList>
    </citation>
    <scope>NUCLEOTIDE SEQUENCE [LARGE SCALE GENOMIC DNA]</scope>
    <source>
        <strain evidence="11 12">NML171200</strain>
    </source>
</reference>
<feature type="domain" description="Muconolactone isomerase" evidence="10">
    <location>
        <begin position="1"/>
        <end position="89"/>
    </location>
</feature>
<dbReference type="OrthoDB" id="2889526at2"/>
<keyword evidence="7 9" id="KW-0413">Isomerase</keyword>
<keyword evidence="6 9" id="KW-0058">Aromatic hydrocarbons catabolism</keyword>
<dbReference type="NCBIfam" id="TIGR03221">
    <property type="entry name" value="muco_delta"/>
    <property type="match status" value="1"/>
</dbReference>
<comment type="caution">
    <text evidence="11">The sequence shown here is derived from an EMBL/GenBank/DDBJ whole genome shotgun (WGS) entry which is preliminary data.</text>
</comment>
<dbReference type="InterPro" id="IPR003464">
    <property type="entry name" value="Muconolactone_d_Isoase"/>
</dbReference>
<proteinExistence type="inferred from homology"/>
<evidence type="ECO:0000313" key="11">
    <source>
        <dbReference type="EMBL" id="TAA26950.1"/>
    </source>
</evidence>
<evidence type="ECO:0000256" key="3">
    <source>
        <dbReference type="ARBA" id="ARBA00010882"/>
    </source>
</evidence>
<dbReference type="GO" id="GO:0042952">
    <property type="term" value="P:beta-ketoadipate pathway"/>
    <property type="evidence" value="ECO:0007669"/>
    <property type="project" value="UniProtKB-UniRule"/>
</dbReference>
<dbReference type="EC" id="5.3.3.4" evidence="5 8"/>
<sequence>MLFHVRMDVKLPLDMDPARAAELKASEKARFQELQRSGQWRHIWRIVGQYSNVSIFDVDSPAQLHEVLLSLPLFPYMDIAVMPLCRHPSSLYEDDR</sequence>
<protein>
    <recommendedName>
        <fullName evidence="5 8">Muconolactone Delta-isomerase</fullName>
        <shortName evidence="9">MIase</shortName>
        <ecNumber evidence="5 8">5.3.3.4</ecNumber>
    </recommendedName>
</protein>
<dbReference type="GO" id="GO:0016159">
    <property type="term" value="F:muconolactone delta-isomerase activity"/>
    <property type="evidence" value="ECO:0007669"/>
    <property type="project" value="UniProtKB-UniRule"/>
</dbReference>
<evidence type="ECO:0000256" key="8">
    <source>
        <dbReference type="NCBIfam" id="TIGR03221"/>
    </source>
</evidence>